<keyword evidence="3" id="KW-1185">Reference proteome</keyword>
<dbReference type="WBParaSite" id="GPUH_0000853001-mRNA-1">
    <property type="protein sequence ID" value="GPUH_0000853001-mRNA-1"/>
    <property type="gene ID" value="GPUH_0000853001"/>
</dbReference>
<proteinExistence type="predicted"/>
<reference evidence="4 5" key="1">
    <citation type="submission" date="2016-06" db="UniProtKB">
        <authorList>
            <consortium name="WormBaseParasite"/>
        </authorList>
    </citation>
    <scope>IDENTIFICATION</scope>
</reference>
<dbReference type="Proteomes" id="UP000271098">
    <property type="component" value="Unassembled WGS sequence"/>
</dbReference>
<dbReference type="WBParaSite" id="GPUH_0000857601-mRNA-1">
    <property type="protein sequence ID" value="GPUH_0000857601-mRNA-1"/>
    <property type="gene ID" value="GPUH_0000857601"/>
</dbReference>
<protein>
    <submittedName>
        <fullName evidence="4 5">TFIIIC_sub6 domain-containing protein</fullName>
    </submittedName>
</protein>
<evidence type="ECO:0000313" key="5">
    <source>
        <dbReference type="WBParaSite" id="GPUH_0000857601-mRNA-1"/>
    </source>
</evidence>
<organism evidence="5">
    <name type="scientific">Gongylonema pulchrum</name>
    <dbReference type="NCBI Taxonomy" id="637853"/>
    <lineage>
        <taxon>Eukaryota</taxon>
        <taxon>Metazoa</taxon>
        <taxon>Ecdysozoa</taxon>
        <taxon>Nematoda</taxon>
        <taxon>Chromadorea</taxon>
        <taxon>Rhabditida</taxon>
        <taxon>Spirurina</taxon>
        <taxon>Spiruromorpha</taxon>
        <taxon>Spiruroidea</taxon>
        <taxon>Gongylonematidae</taxon>
        <taxon>Gongylonema</taxon>
    </lineage>
</organism>
<evidence type="ECO:0000313" key="3">
    <source>
        <dbReference type="Proteomes" id="UP000271098"/>
    </source>
</evidence>
<evidence type="ECO:0000313" key="2">
    <source>
        <dbReference type="EMBL" id="VDK63545.1"/>
    </source>
</evidence>
<dbReference type="EMBL" id="UYRT01025346">
    <property type="protein sequence ID" value="VDK63545.1"/>
    <property type="molecule type" value="Genomic_DNA"/>
</dbReference>
<dbReference type="AlphaFoldDB" id="A0A183DIM5"/>
<evidence type="ECO:0000313" key="4">
    <source>
        <dbReference type="WBParaSite" id="GPUH_0000853001-mRNA-1"/>
    </source>
</evidence>
<reference evidence="1 3" key="2">
    <citation type="submission" date="2018-11" db="EMBL/GenBank/DDBJ databases">
        <authorList>
            <consortium name="Pathogen Informatics"/>
        </authorList>
    </citation>
    <scope>NUCLEOTIDE SEQUENCE [LARGE SCALE GENOMIC DNA]</scope>
</reference>
<name>A0A183DIM5_9BILA</name>
<sequence length="56" mass="6302">MNVLSAILGTDVTLRRMVDVSTKDVDEYSLFGLFLTDDDEIQKEKLVCRGNVSDVH</sequence>
<evidence type="ECO:0000313" key="1">
    <source>
        <dbReference type="EMBL" id="VDK63227.1"/>
    </source>
</evidence>
<gene>
    <name evidence="1" type="ORF">GPUH_LOCUS8524</name>
    <name evidence="2" type="ORF">GPUH_LOCUS8567</name>
</gene>
<dbReference type="EMBL" id="UYRT01025106">
    <property type="protein sequence ID" value="VDK63227.1"/>
    <property type="molecule type" value="Genomic_DNA"/>
</dbReference>
<accession>A0A183DIM5</accession>